<organism evidence="1 2">
    <name type="scientific">Austropuccinia psidii MF-1</name>
    <dbReference type="NCBI Taxonomy" id="1389203"/>
    <lineage>
        <taxon>Eukaryota</taxon>
        <taxon>Fungi</taxon>
        <taxon>Dikarya</taxon>
        <taxon>Basidiomycota</taxon>
        <taxon>Pucciniomycotina</taxon>
        <taxon>Pucciniomycetes</taxon>
        <taxon>Pucciniales</taxon>
        <taxon>Sphaerophragmiaceae</taxon>
        <taxon>Austropuccinia</taxon>
    </lineage>
</organism>
<protein>
    <submittedName>
        <fullName evidence="1">Uncharacterized protein</fullName>
    </submittedName>
</protein>
<sequence>MFQQIKHISTNYHGLNSADTILLIKTVLSPRIFYGGILWLNDRIKSKVNKKLQLIFNKAARLVMGVQQSNPITFLTRDRVLESFLQVHIRQTHNLIRCSYTKEGDPIQAILDR</sequence>
<dbReference type="EMBL" id="AVOT02001937">
    <property type="protein sequence ID" value="MBW0468659.1"/>
    <property type="molecule type" value="Genomic_DNA"/>
</dbReference>
<dbReference type="Proteomes" id="UP000765509">
    <property type="component" value="Unassembled WGS sequence"/>
</dbReference>
<dbReference type="AlphaFoldDB" id="A0A9Q3BMH5"/>
<keyword evidence="2" id="KW-1185">Reference proteome</keyword>
<proteinExistence type="predicted"/>
<comment type="caution">
    <text evidence="1">The sequence shown here is derived from an EMBL/GenBank/DDBJ whole genome shotgun (WGS) entry which is preliminary data.</text>
</comment>
<dbReference type="OrthoDB" id="2655573at2759"/>
<accession>A0A9Q3BMH5</accession>
<evidence type="ECO:0000313" key="2">
    <source>
        <dbReference type="Proteomes" id="UP000765509"/>
    </source>
</evidence>
<evidence type="ECO:0000313" key="1">
    <source>
        <dbReference type="EMBL" id="MBW0468659.1"/>
    </source>
</evidence>
<reference evidence="1" key="1">
    <citation type="submission" date="2021-03" db="EMBL/GenBank/DDBJ databases">
        <title>Draft genome sequence of rust myrtle Austropuccinia psidii MF-1, a brazilian biotype.</title>
        <authorList>
            <person name="Quecine M.C."/>
            <person name="Pachon D.M.R."/>
            <person name="Bonatelli M.L."/>
            <person name="Correr F.H."/>
            <person name="Franceschini L.M."/>
            <person name="Leite T.F."/>
            <person name="Margarido G.R.A."/>
            <person name="Almeida C.A."/>
            <person name="Ferrarezi J.A."/>
            <person name="Labate C.A."/>
        </authorList>
    </citation>
    <scope>NUCLEOTIDE SEQUENCE</scope>
    <source>
        <strain evidence="1">MF-1</strain>
    </source>
</reference>
<name>A0A9Q3BMH5_9BASI</name>
<gene>
    <name evidence="1" type="ORF">O181_008374</name>
</gene>